<dbReference type="EMBL" id="JBEAAL010000028">
    <property type="protein sequence ID" value="MEQ1408551.1"/>
    <property type="molecule type" value="Genomic_DNA"/>
</dbReference>
<evidence type="ECO:0000259" key="2">
    <source>
        <dbReference type="Pfam" id="PF22741"/>
    </source>
</evidence>
<feature type="domain" description="DSP-PTPase phosphatase fused to NAD+ Kinase" evidence="2">
    <location>
        <begin position="54"/>
        <end position="161"/>
    </location>
</feature>
<proteinExistence type="inferred from homology"/>
<keyword evidence="4" id="KW-1185">Reference proteome</keyword>
<reference evidence="3 4" key="1">
    <citation type="submission" date="2024-05" db="EMBL/GenBank/DDBJ databases">
        <title>Neorhizobium sp. Rsf11, a plant growth promoting and heavy metal resistant PAH-degrader.</title>
        <authorList>
            <person name="Golubev S.N."/>
            <person name="Muratova A.Y."/>
            <person name="Markelova M.I."/>
        </authorList>
    </citation>
    <scope>NUCLEOTIDE SEQUENCE [LARGE SCALE GENOMIC DNA]</scope>
    <source>
        <strain evidence="3 4">Rsf11</strain>
    </source>
</reference>
<dbReference type="InterPro" id="IPR029021">
    <property type="entry name" value="Prot-tyrosine_phosphatase-like"/>
</dbReference>
<dbReference type="SUPFAM" id="SSF52799">
    <property type="entry name" value="(Phosphotyrosine protein) phosphatases II"/>
    <property type="match status" value="1"/>
</dbReference>
<dbReference type="PANTHER" id="PTHR31126:SF72">
    <property type="entry name" value="DUAL SPECIFICITY PROTEIN PHOSPHATASE TPBA"/>
    <property type="match status" value="1"/>
</dbReference>
<dbReference type="CDD" id="cd14529">
    <property type="entry name" value="TpbA-like"/>
    <property type="match status" value="1"/>
</dbReference>
<evidence type="ECO:0000313" key="3">
    <source>
        <dbReference type="EMBL" id="MEQ1408551.1"/>
    </source>
</evidence>
<protein>
    <submittedName>
        <fullName evidence="3">Dual specificity protein phosphatase family protein</fullName>
    </submittedName>
</protein>
<evidence type="ECO:0000256" key="1">
    <source>
        <dbReference type="ARBA" id="ARBA00009580"/>
    </source>
</evidence>
<dbReference type="PANTHER" id="PTHR31126">
    <property type="entry name" value="TYROSINE-PROTEIN PHOSPHATASE"/>
    <property type="match status" value="1"/>
</dbReference>
<comment type="similarity">
    <text evidence="1">Belongs to the protein-tyrosine phosphatase family.</text>
</comment>
<dbReference type="InterPro" id="IPR055214">
    <property type="entry name" value="PTP-NADK"/>
</dbReference>
<accession>A0ABV0M9V0</accession>
<organism evidence="3 4">
    <name type="scientific">Neorhizobium phenanthreniclasticum</name>
    <dbReference type="NCBI Taxonomy" id="3157917"/>
    <lineage>
        <taxon>Bacteria</taxon>
        <taxon>Pseudomonadati</taxon>
        <taxon>Pseudomonadota</taxon>
        <taxon>Alphaproteobacteria</taxon>
        <taxon>Hyphomicrobiales</taxon>
        <taxon>Rhizobiaceae</taxon>
        <taxon>Rhizobium/Agrobacterium group</taxon>
        <taxon>Neorhizobium</taxon>
    </lineage>
</organism>
<dbReference type="InterPro" id="IPR016130">
    <property type="entry name" value="Tyr_Pase_AS"/>
</dbReference>
<dbReference type="Pfam" id="PF22741">
    <property type="entry name" value="PTP-NADK"/>
    <property type="match status" value="1"/>
</dbReference>
<sequence length="200" mass="22174">MPQSITMVVAKGTVAMWKFFKRSAMLSAAILLSTGAYLGILQLTGNFHEVLPGQLYRSAQPTASALTDYIKRYGIKTVLNLRGSSQREWYKDEVAATDRLGVQHIDFRMSAMRQLSPEESEKLIALLHDAPKPILIHCQGGADRTGLASVIYLQQVANIDEETAEWQLSLLYGHVGLPFLGAYAMDETWEGLEKIFGLPS</sequence>
<dbReference type="Proteomes" id="UP001496627">
    <property type="component" value="Unassembled WGS sequence"/>
</dbReference>
<evidence type="ECO:0000313" key="4">
    <source>
        <dbReference type="Proteomes" id="UP001496627"/>
    </source>
</evidence>
<gene>
    <name evidence="3" type="ORF">ABK249_26820</name>
</gene>
<dbReference type="PROSITE" id="PS00383">
    <property type="entry name" value="TYR_PHOSPHATASE_1"/>
    <property type="match status" value="1"/>
</dbReference>
<name>A0ABV0M9V0_9HYPH</name>
<dbReference type="Gene3D" id="3.90.190.10">
    <property type="entry name" value="Protein tyrosine phosphatase superfamily"/>
    <property type="match status" value="1"/>
</dbReference>
<dbReference type="RefSeq" id="WP_320443045.1">
    <property type="nucleotide sequence ID" value="NZ_JBEAAL010000028.1"/>
</dbReference>
<comment type="caution">
    <text evidence="3">The sequence shown here is derived from an EMBL/GenBank/DDBJ whole genome shotgun (WGS) entry which is preliminary data.</text>
</comment>